<protein>
    <recommendedName>
        <fullName evidence="4">Peptidase</fullName>
    </recommendedName>
</protein>
<feature type="signal peptide" evidence="1">
    <location>
        <begin position="1"/>
        <end position="29"/>
    </location>
</feature>
<dbReference type="Pfam" id="PF13645">
    <property type="entry name" value="YkuD_2"/>
    <property type="match status" value="1"/>
</dbReference>
<sequence length="215" mass="24509">MMFSLFFRLKLKYLIIIASLLFSSHYANAMRATHAWKVYDHAQLQNYVEFDIFLNAYREHLRVANKPIMSIIDYSQPSDSKRFLIIDIEKRALLHRTFVTHGINSGKLYATQFSNTVNSRQTSLGTYRVGEVYYGKYGISLRLDGMSPSNSNARKRAIVLHGASYAEPNVIHAIGMLGRSWGCPAISREITPEIVDLLKEGGSIYAHAHNNRHNK</sequence>
<keyword evidence="1" id="KW-0732">Signal</keyword>
<dbReference type="Proteomes" id="UP000241440">
    <property type="component" value="Unassembled WGS sequence"/>
</dbReference>
<proteinExistence type="predicted"/>
<evidence type="ECO:0000256" key="1">
    <source>
        <dbReference type="SAM" id="SignalP"/>
    </source>
</evidence>
<dbReference type="AlphaFoldDB" id="A0A855SE43"/>
<dbReference type="PANTHER" id="PTHR38477:SF1">
    <property type="entry name" value="MUREIN L,D-TRANSPEPTIDASE CATALYTIC DOMAIN FAMILY PROTEIN"/>
    <property type="match status" value="1"/>
</dbReference>
<dbReference type="EMBL" id="PYOY01000002">
    <property type="protein sequence ID" value="PSX08427.1"/>
    <property type="molecule type" value="Genomic_DNA"/>
</dbReference>
<dbReference type="InterPro" id="IPR032676">
    <property type="entry name" value="YkuD_2"/>
</dbReference>
<evidence type="ECO:0008006" key="4">
    <source>
        <dbReference type="Google" id="ProtNLM"/>
    </source>
</evidence>
<evidence type="ECO:0000313" key="2">
    <source>
        <dbReference type="EMBL" id="PSX08427.1"/>
    </source>
</evidence>
<feature type="chain" id="PRO_5032660680" description="Peptidase" evidence="1">
    <location>
        <begin position="30"/>
        <end position="215"/>
    </location>
</feature>
<gene>
    <name evidence="2" type="ORF">C0W41_04840</name>
</gene>
<comment type="caution">
    <text evidence="2">The sequence shown here is derived from an EMBL/GenBank/DDBJ whole genome shotgun (WGS) entry which is preliminary data.</text>
</comment>
<evidence type="ECO:0000313" key="3">
    <source>
        <dbReference type="Proteomes" id="UP000241440"/>
    </source>
</evidence>
<reference evidence="2 3" key="1">
    <citation type="submission" date="2018-01" db="EMBL/GenBank/DDBJ databases">
        <title>Whole genome sequencing of Histamine producing bacteria.</title>
        <authorList>
            <person name="Butler K."/>
        </authorList>
    </citation>
    <scope>NUCLEOTIDE SEQUENCE [LARGE SCALE GENOMIC DNA]</scope>
    <source>
        <strain evidence="2 3">A2-1</strain>
    </source>
</reference>
<accession>A0A855SE43</accession>
<dbReference type="GeneID" id="61229941"/>
<name>A0A855SE43_PHOAN</name>
<dbReference type="PANTHER" id="PTHR38477">
    <property type="entry name" value="HYPOTHETICAL EXPORTED PROTEIN"/>
    <property type="match status" value="1"/>
</dbReference>
<dbReference type="RefSeq" id="WP_045084875.1">
    <property type="nucleotide sequence ID" value="NZ_JZSN01000004.1"/>
</dbReference>
<organism evidence="2 3">
    <name type="scientific">Photobacterium angustum</name>
    <dbReference type="NCBI Taxonomy" id="661"/>
    <lineage>
        <taxon>Bacteria</taxon>
        <taxon>Pseudomonadati</taxon>
        <taxon>Pseudomonadota</taxon>
        <taxon>Gammaproteobacteria</taxon>
        <taxon>Vibrionales</taxon>
        <taxon>Vibrionaceae</taxon>
        <taxon>Photobacterium</taxon>
    </lineage>
</organism>